<dbReference type="InterPro" id="IPR005493">
    <property type="entry name" value="RraA/RraA-like"/>
</dbReference>
<evidence type="ECO:0000256" key="2">
    <source>
        <dbReference type="ARBA" id="ARBA00016549"/>
    </source>
</evidence>
<dbReference type="KEGG" id="ebt:EBL_c07060"/>
<proteinExistence type="predicted"/>
<evidence type="ECO:0000256" key="1">
    <source>
        <dbReference type="ARBA" id="ARBA00001968"/>
    </source>
</evidence>
<dbReference type="OrthoDB" id="8717144at2"/>
<comment type="cofactor">
    <cofactor evidence="1">
        <name>a divalent metal cation</name>
        <dbReference type="ChEBI" id="CHEBI:60240"/>
    </cofactor>
</comment>
<dbReference type="CDD" id="cd16841">
    <property type="entry name" value="RraA_family"/>
    <property type="match status" value="1"/>
</dbReference>
<dbReference type="InterPro" id="IPR036704">
    <property type="entry name" value="RraA/RraA-like_sf"/>
</dbReference>
<reference evidence="6 7" key="1">
    <citation type="journal article" date="2012" name="J. Bacteriol.">
        <title>Complete genome sequence of the B12-producing Shimwellia blattae strain DSM 4481, isolated from a cockroach.</title>
        <authorList>
            <person name="Brzuszkiewicz E."/>
            <person name="Waschkowitz T."/>
            <person name="Wiezer A."/>
            <person name="Daniel R."/>
        </authorList>
    </citation>
    <scope>NUCLEOTIDE SEQUENCE [LARGE SCALE GENOMIC DNA]</scope>
    <source>
        <strain evidence="7">ATCC 29907 / DSM 4481 / JCM 1650 / NBRC 105725 / CDC 9005-74</strain>
    </source>
</reference>
<accession>I2B5M6</accession>
<evidence type="ECO:0000256" key="4">
    <source>
        <dbReference type="ARBA" id="ARBA00030169"/>
    </source>
</evidence>
<dbReference type="STRING" id="630626.EBL_c07060"/>
<keyword evidence="5" id="KW-0460">Magnesium</keyword>
<dbReference type="Pfam" id="PF03737">
    <property type="entry name" value="RraA-like"/>
    <property type="match status" value="1"/>
</dbReference>
<keyword evidence="6" id="KW-0489">Methyltransferase</keyword>
<keyword evidence="7" id="KW-1185">Reference proteome</keyword>
<dbReference type="Gene3D" id="3.50.30.40">
    <property type="entry name" value="Ribonuclease E inhibitor RraA/RraA-like"/>
    <property type="match status" value="1"/>
</dbReference>
<gene>
    <name evidence="6" type="ordered locus">EBL_c07060</name>
</gene>
<name>I2B5M6_SHIBC</name>
<dbReference type="PATRIC" id="fig|630626.3.peg.695"/>
<evidence type="ECO:0000256" key="3">
    <source>
        <dbReference type="ARBA" id="ARBA00029596"/>
    </source>
</evidence>
<keyword evidence="6" id="KW-0808">Transferase</keyword>
<dbReference type="Proteomes" id="UP000001955">
    <property type="component" value="Chromosome"/>
</dbReference>
<dbReference type="GO" id="GO:0046872">
    <property type="term" value="F:metal ion binding"/>
    <property type="evidence" value="ECO:0007669"/>
    <property type="project" value="UniProtKB-KW"/>
</dbReference>
<dbReference type="GO" id="GO:0008168">
    <property type="term" value="F:methyltransferase activity"/>
    <property type="evidence" value="ECO:0007669"/>
    <property type="project" value="UniProtKB-KW"/>
</dbReference>
<dbReference type="PANTHER" id="PTHR33254">
    <property type="entry name" value="4-HYDROXY-4-METHYL-2-OXOGLUTARATE ALDOLASE 3-RELATED"/>
    <property type="match status" value="1"/>
</dbReference>
<dbReference type="GO" id="GO:0032259">
    <property type="term" value="P:methylation"/>
    <property type="evidence" value="ECO:0007669"/>
    <property type="project" value="UniProtKB-KW"/>
</dbReference>
<evidence type="ECO:0000313" key="7">
    <source>
        <dbReference type="Proteomes" id="UP000001955"/>
    </source>
</evidence>
<feature type="binding site" evidence="5">
    <location>
        <position position="115"/>
    </location>
    <ligand>
        <name>Mg(2+)</name>
        <dbReference type="ChEBI" id="CHEBI:18420"/>
    </ligand>
</feature>
<dbReference type="HOGENOM" id="CLU_072626_3_1_6"/>
<accession>K6VM84</accession>
<dbReference type="eggNOG" id="COG0684">
    <property type="taxonomic scope" value="Bacteria"/>
</dbReference>
<dbReference type="PANTHER" id="PTHR33254:SF4">
    <property type="entry name" value="4-HYDROXY-4-METHYL-2-OXOGLUTARATE ALDOLASE 3-RELATED"/>
    <property type="match status" value="1"/>
</dbReference>
<keyword evidence="5" id="KW-0479">Metal-binding</keyword>
<evidence type="ECO:0000256" key="5">
    <source>
        <dbReference type="PIRSR" id="PIRSR605493-1"/>
    </source>
</evidence>
<protein>
    <recommendedName>
        <fullName evidence="2">Putative 4-hydroxy-4-methyl-2-oxoglutarate aldolase</fullName>
    </recommendedName>
    <alternativeName>
        <fullName evidence="3">Regulator of ribonuclease activity homolog</fullName>
    </alternativeName>
    <alternativeName>
        <fullName evidence="4">RraA-like protein</fullName>
    </alternativeName>
</protein>
<dbReference type="EMBL" id="CP001560">
    <property type="protein sequence ID" value="AFJ45830.1"/>
    <property type="molecule type" value="Genomic_DNA"/>
</dbReference>
<organism evidence="6 7">
    <name type="scientific">Shimwellia blattae (strain ATCC 29907 / DSM 4481 / JCM 1650 / NBRC 105725 / CDC 9005-74)</name>
    <name type="common">Escherichia blattae</name>
    <dbReference type="NCBI Taxonomy" id="630626"/>
    <lineage>
        <taxon>Bacteria</taxon>
        <taxon>Pseudomonadati</taxon>
        <taxon>Pseudomonadota</taxon>
        <taxon>Gammaproteobacteria</taxon>
        <taxon>Enterobacterales</taxon>
        <taxon>Enterobacteriaceae</taxon>
        <taxon>Shimwellia</taxon>
    </lineage>
</organism>
<evidence type="ECO:0000313" key="6">
    <source>
        <dbReference type="EMBL" id="AFJ45830.1"/>
    </source>
</evidence>
<sequence length="220" mass="23338">MFTLNPRIPGITPALVKAVAEVCPSTLGHMTDFGFIKSLSSILPGQRFAGNAVTVRIPHMDSCAVHKVFDLVQPGDVVCIDMSGDTDRACWGELVSYMARASNIAGAIIDGCVTDLHALREIGVPLYARNVSPLTTRILGIEGAINVPVSIDGVTVNPGDLILADDDGIIVIPPEQVSGWAARALEAQHAEIKIKQRIDNGESLASISGAARFFEKEAHS</sequence>
<dbReference type="RefSeq" id="WP_002445562.1">
    <property type="nucleotide sequence ID" value="NC_017910.1"/>
</dbReference>
<comment type="cofactor">
    <cofactor evidence="5">
        <name>Mg(2+)</name>
        <dbReference type="ChEBI" id="CHEBI:18420"/>
    </cofactor>
</comment>
<dbReference type="AlphaFoldDB" id="I2B5M6"/>
<dbReference type="SUPFAM" id="SSF89562">
    <property type="entry name" value="RraA-like"/>
    <property type="match status" value="1"/>
</dbReference>
<feature type="binding site" evidence="5">
    <location>
        <begin position="92"/>
        <end position="95"/>
    </location>
    <ligand>
        <name>substrate</name>
    </ligand>
</feature>